<proteinExistence type="inferred from homology"/>
<organism evidence="6 7">
    <name type="scientific">Entamoeba histolytica (strain ATCC 30459 / HM-1:IMSS / ABRM)</name>
    <dbReference type="NCBI Taxonomy" id="294381"/>
    <lineage>
        <taxon>Eukaryota</taxon>
        <taxon>Amoebozoa</taxon>
        <taxon>Evosea</taxon>
        <taxon>Archamoebae</taxon>
        <taxon>Mastigamoebida</taxon>
        <taxon>Entamoebidae</taxon>
        <taxon>Entamoeba</taxon>
    </lineage>
</organism>
<dbReference type="SMART" id="SM00174">
    <property type="entry name" value="RHO"/>
    <property type="match status" value="1"/>
</dbReference>
<dbReference type="OrthoDB" id="6585768at2759"/>
<dbReference type="InterPro" id="IPR050227">
    <property type="entry name" value="Rab"/>
</dbReference>
<dbReference type="KEGG" id="ehi:EHI_082550"/>
<dbReference type="SUPFAM" id="SSF52540">
    <property type="entry name" value="P-loop containing nucleoside triphosphate hydrolases"/>
    <property type="match status" value="1"/>
</dbReference>
<dbReference type="PANTHER" id="PTHR47977">
    <property type="entry name" value="RAS-RELATED PROTEIN RAB"/>
    <property type="match status" value="1"/>
</dbReference>
<dbReference type="HOGENOM" id="CLU_041217_23_2_1"/>
<reference evidence="6" key="1">
    <citation type="journal article" date="2005" name="Nature">
        <title>The genome of the protist parasite Entamoeba histolytica.</title>
        <authorList>
            <person name="Loftus B."/>
            <person name="Anderson I."/>
            <person name="Davies R."/>
            <person name="Alsmark U.C."/>
            <person name="Samuelson J."/>
            <person name="Amedeo P."/>
            <person name="Roncaglia P."/>
            <person name="Berriman M."/>
            <person name="Hirt R.P."/>
            <person name="Mann B.J."/>
            <person name="Nozaki T."/>
            <person name="Suh B."/>
            <person name="Pop M."/>
            <person name="Duchene M."/>
            <person name="Ackers J."/>
            <person name="Tannich E."/>
            <person name="Leippe M."/>
            <person name="Hofer M."/>
            <person name="Bruchhaus I."/>
            <person name="Willhoeft U."/>
            <person name="Bhattacharya A."/>
            <person name="Chillingworth T."/>
            <person name="Churcher C."/>
            <person name="Hance Z."/>
            <person name="Harris B."/>
            <person name="Harris D."/>
            <person name="Jagels K."/>
            <person name="Moule S."/>
            <person name="Mungall K."/>
            <person name="Ormond D."/>
            <person name="Squares R."/>
            <person name="Whitehead S."/>
            <person name="Quail M.A."/>
            <person name="Rabbinowitsch E."/>
            <person name="Norbertczak H."/>
            <person name="Price C."/>
            <person name="Wang Z."/>
            <person name="Guillen N."/>
            <person name="Gilchrist C."/>
            <person name="Stroup S.E."/>
            <person name="Bhattacharya S."/>
            <person name="Lohia A."/>
            <person name="Foster P.G."/>
            <person name="Sicheritz-Ponten T."/>
            <person name="Weber C."/>
            <person name="Singh U."/>
            <person name="Mukherjee C."/>
            <person name="El-Sayed N.M."/>
            <person name="Petri W.A.Jr."/>
            <person name="Clark C.G."/>
            <person name="Embley T.M."/>
            <person name="Barrell B."/>
            <person name="Fraser C.M."/>
            <person name="Hall N."/>
        </authorList>
    </citation>
    <scope>NUCLEOTIDE SEQUENCE [LARGE SCALE GENOMIC DNA]</scope>
    <source>
        <strain evidence="6">HM-1:IMSS</strain>
    </source>
</reference>
<name>A0A8U0WPX8_ENTH1</name>
<dbReference type="Pfam" id="PF00071">
    <property type="entry name" value="Ras"/>
    <property type="match status" value="1"/>
</dbReference>
<keyword evidence="2" id="KW-0547">Nucleotide-binding</keyword>
<dbReference type="Gene3D" id="3.40.50.300">
    <property type="entry name" value="P-loop containing nucleotide triphosphate hydrolases"/>
    <property type="match status" value="1"/>
</dbReference>
<dbReference type="NCBIfam" id="TIGR00231">
    <property type="entry name" value="small_GTP"/>
    <property type="match status" value="1"/>
</dbReference>
<evidence type="ECO:0000256" key="5">
    <source>
        <dbReference type="SAM" id="MobiDB-lite"/>
    </source>
</evidence>
<dbReference type="InterPro" id="IPR005225">
    <property type="entry name" value="Small_GTP-bd"/>
</dbReference>
<keyword evidence="4" id="KW-0449">Lipoprotein</keyword>
<dbReference type="FunFam" id="3.40.50.300:FF:001606">
    <property type="entry name" value="Rab family GTPase"/>
    <property type="match status" value="1"/>
</dbReference>
<evidence type="ECO:0000313" key="6">
    <source>
        <dbReference type="EMBL" id="EAL46441.1"/>
    </source>
</evidence>
<evidence type="ECO:0000256" key="3">
    <source>
        <dbReference type="ARBA" id="ARBA00023134"/>
    </source>
</evidence>
<dbReference type="EMBL" id="DS571295">
    <property type="protein sequence ID" value="EAL46441.1"/>
    <property type="molecule type" value="Genomic_DNA"/>
</dbReference>
<evidence type="ECO:0000256" key="2">
    <source>
        <dbReference type="ARBA" id="ARBA00022741"/>
    </source>
</evidence>
<sequence>MAERNVLITIALCGDASVGKTGIFKRFIKDQFSKNEKSTISCDVACKKMNVDGRSYNIQLWDTAGQEVFRATTSTYFRNRHVMLFCYDITKKESFNHVEDWIKEFEQVQRESNKTIKFLIGCKKDENANRQVTSNEGKFFAKRNNMTHFECSALNGEGVTEIFGAAIAELQKTGGIIDLDPTKDINVVQRQKRPTISQPKTSSNQQKNKEDSTVDIQQNPATGEAGEEEAGCC</sequence>
<dbReference type="OMA" id="TIGIEFH"/>
<dbReference type="GO" id="GO:0005525">
    <property type="term" value="F:GTP binding"/>
    <property type="evidence" value="ECO:0000318"/>
    <property type="project" value="GO_Central"/>
</dbReference>
<dbReference type="GeneID" id="3406147"/>
<dbReference type="AlphaFoldDB" id="A0A8U0WPX8"/>
<reference evidence="6" key="2">
    <citation type="submission" date="2007-03" db="EMBL/GenBank/DDBJ databases">
        <authorList>
            <person name="Lorenzi H."/>
            <person name="Amedeo P."/>
            <person name="Inman J."/>
            <person name="Schobel S."/>
            <person name="Caler E."/>
        </authorList>
    </citation>
    <scope>GENOME REANNOTATION</scope>
    <source>
        <strain evidence="6">HM-1:IMSS</strain>
    </source>
</reference>
<dbReference type="GO" id="GO:0003924">
    <property type="term" value="F:GTPase activity"/>
    <property type="evidence" value="ECO:0000318"/>
    <property type="project" value="GO_Central"/>
</dbReference>
<evidence type="ECO:0000313" key="7">
    <source>
        <dbReference type="Proteomes" id="UP000001926"/>
    </source>
</evidence>
<dbReference type="SMART" id="SM00175">
    <property type="entry name" value="RAB"/>
    <property type="match status" value="1"/>
</dbReference>
<protein>
    <submittedName>
        <fullName evidence="6">Rab family GTPase</fullName>
    </submittedName>
</protein>
<evidence type="ECO:0000256" key="1">
    <source>
        <dbReference type="ARBA" id="ARBA00010142"/>
    </source>
</evidence>
<dbReference type="SMART" id="SM00173">
    <property type="entry name" value="RAS"/>
    <property type="match status" value="1"/>
</dbReference>
<gene>
    <name evidence="6" type="ORF">EHI_082550</name>
</gene>
<dbReference type="RefSeq" id="XP_651827.1">
    <property type="nucleotide sequence ID" value="XM_646735.2"/>
</dbReference>
<dbReference type="CDD" id="cd00154">
    <property type="entry name" value="Rab"/>
    <property type="match status" value="1"/>
</dbReference>
<feature type="compositionally biased region" description="Polar residues" evidence="5">
    <location>
        <begin position="194"/>
        <end position="206"/>
    </location>
</feature>
<dbReference type="InterPro" id="IPR001806">
    <property type="entry name" value="Small_GTPase"/>
</dbReference>
<dbReference type="GO" id="GO:0016192">
    <property type="term" value="P:vesicle-mediated transport"/>
    <property type="evidence" value="ECO:0000318"/>
    <property type="project" value="GO_Central"/>
</dbReference>
<accession>A0A8U0WPX8</accession>
<comment type="similarity">
    <text evidence="1">Belongs to the small GTPase superfamily. Rho family.</text>
</comment>
<evidence type="ECO:0000256" key="4">
    <source>
        <dbReference type="ARBA" id="ARBA00023288"/>
    </source>
</evidence>
<dbReference type="Proteomes" id="UP000001926">
    <property type="component" value="Partially assembled WGS sequence"/>
</dbReference>
<keyword evidence="7" id="KW-1185">Reference proteome</keyword>
<dbReference type="InterPro" id="IPR027417">
    <property type="entry name" value="P-loop_NTPase"/>
</dbReference>
<dbReference type="PROSITE" id="PS51421">
    <property type="entry name" value="RAS"/>
    <property type="match status" value="1"/>
</dbReference>
<dbReference type="PROSITE" id="PS51419">
    <property type="entry name" value="RAB"/>
    <property type="match status" value="1"/>
</dbReference>
<dbReference type="PRINTS" id="PR00449">
    <property type="entry name" value="RASTRNSFRMNG"/>
</dbReference>
<feature type="region of interest" description="Disordered" evidence="5">
    <location>
        <begin position="189"/>
        <end position="233"/>
    </location>
</feature>
<keyword evidence="3" id="KW-0342">GTP-binding</keyword>